<dbReference type="Gene3D" id="3.30.310.80">
    <property type="entry name" value="Kinase associated domain 1, KA1"/>
    <property type="match status" value="1"/>
</dbReference>
<evidence type="ECO:0000256" key="3">
    <source>
        <dbReference type="ARBA" id="ARBA00022527"/>
    </source>
</evidence>
<sequence>MSYQTPEWFLQNYRLGKTLGIGSFGKVKIAEHVQTGHKVAVKILNRRKIKQMDMEEKVRREIKILRLFMHPHIIRLYEVIETHNDIYVVMEYVKAGELFDYIVEKGRLLEDEARHFFQQIVSGVEYCHRNMVVHRDLKPENLLLDSKMNVKIADFGLSNVMRDGHFLKTSCGSPNYAAPEVISGKLYSGPEVDVWSCGVILYALLCGSLPFDDENIPNLFKKIKGGIYNLPSHLSPGARDLIPRMLLVDPLKRITIPEIRQHPWFMLHLPRYLAVMQADTIASATIIDEELVLEVASMGFDRDLLIDSLRNRVQNKATVAYYLVADNRRRMPSSAYLREELTEVNDAAMQHPTAGMMAPAPTVPTLMPQQRVVVERRWRLGVHSRGHPSAIMAEIYRTLTLHRVAWKKTAPYNLKCRTVLGSQGSDMEDGSPDMDTASANSGGTHPSDGRRIVKFEMQMYKMRDGEYSVDIQRLQGELFLFMDLCGSLLASMRL</sequence>
<dbReference type="InterPro" id="IPR001772">
    <property type="entry name" value="KA1_dom"/>
</dbReference>
<dbReference type="FunFam" id="1.10.510.10:FF:000544">
    <property type="entry name" value="Non-specific serine/threonine protein kinase"/>
    <property type="match status" value="1"/>
</dbReference>
<comment type="caution">
    <text evidence="16">The sequence shown here is derived from an EMBL/GenBank/DDBJ whole genome shotgun (WGS) entry which is preliminary data.</text>
</comment>
<dbReference type="GO" id="GO:0005737">
    <property type="term" value="C:cytoplasm"/>
    <property type="evidence" value="ECO:0007669"/>
    <property type="project" value="TreeGrafter"/>
</dbReference>
<evidence type="ECO:0000256" key="7">
    <source>
        <dbReference type="ARBA" id="ARBA00022840"/>
    </source>
</evidence>
<dbReference type="SUPFAM" id="SSF103243">
    <property type="entry name" value="KA1-like"/>
    <property type="match status" value="1"/>
</dbReference>
<dbReference type="Pfam" id="PF02149">
    <property type="entry name" value="KA1"/>
    <property type="match status" value="1"/>
</dbReference>
<dbReference type="CDD" id="cd14079">
    <property type="entry name" value="STKc_AMPK_alpha"/>
    <property type="match status" value="1"/>
</dbReference>
<evidence type="ECO:0000256" key="12">
    <source>
        <dbReference type="SAM" id="MobiDB-lite"/>
    </source>
</evidence>
<dbReference type="GO" id="GO:0005524">
    <property type="term" value="F:ATP binding"/>
    <property type="evidence" value="ECO:0007669"/>
    <property type="project" value="UniProtKB-UniRule"/>
</dbReference>
<dbReference type="InterPro" id="IPR015940">
    <property type="entry name" value="UBA"/>
</dbReference>
<evidence type="ECO:0000313" key="17">
    <source>
        <dbReference type="Proteomes" id="UP001489004"/>
    </source>
</evidence>
<evidence type="ECO:0000259" key="15">
    <source>
        <dbReference type="PROSITE" id="PS50032"/>
    </source>
</evidence>
<dbReference type="PROSITE" id="PS50011">
    <property type="entry name" value="PROTEIN_KINASE_DOM"/>
    <property type="match status" value="1"/>
</dbReference>
<feature type="domain" description="UBA" evidence="14">
    <location>
        <begin position="286"/>
        <end position="326"/>
    </location>
</feature>
<dbReference type="PANTHER" id="PTHR24346">
    <property type="entry name" value="MAP/MICROTUBULE AFFINITY-REGULATING KINASE"/>
    <property type="match status" value="1"/>
</dbReference>
<evidence type="ECO:0000256" key="9">
    <source>
        <dbReference type="ARBA" id="ARBA00048679"/>
    </source>
</evidence>
<protein>
    <recommendedName>
        <fullName evidence="2">non-specific serine/threonine protein kinase</fullName>
        <ecNumber evidence="2">2.7.11.1</ecNumber>
    </recommendedName>
</protein>
<evidence type="ECO:0000256" key="2">
    <source>
        <dbReference type="ARBA" id="ARBA00012513"/>
    </source>
</evidence>
<evidence type="ECO:0000259" key="14">
    <source>
        <dbReference type="PROSITE" id="PS50030"/>
    </source>
</evidence>
<keyword evidence="6" id="KW-0418">Kinase</keyword>
<organism evidence="16 17">
    <name type="scientific">[Myrmecia] bisecta</name>
    <dbReference type="NCBI Taxonomy" id="41462"/>
    <lineage>
        <taxon>Eukaryota</taxon>
        <taxon>Viridiplantae</taxon>
        <taxon>Chlorophyta</taxon>
        <taxon>core chlorophytes</taxon>
        <taxon>Trebouxiophyceae</taxon>
        <taxon>Trebouxiales</taxon>
        <taxon>Trebouxiaceae</taxon>
        <taxon>Myrmecia</taxon>
    </lineage>
</organism>
<dbReference type="InterPro" id="IPR000719">
    <property type="entry name" value="Prot_kinase_dom"/>
</dbReference>
<evidence type="ECO:0000256" key="10">
    <source>
        <dbReference type="PROSITE-ProRule" id="PRU10141"/>
    </source>
</evidence>
<name>A0AAW1R8L5_9CHLO</name>
<dbReference type="GO" id="GO:0004674">
    <property type="term" value="F:protein serine/threonine kinase activity"/>
    <property type="evidence" value="ECO:0007669"/>
    <property type="project" value="UniProtKB-KW"/>
</dbReference>
<dbReference type="CDD" id="cd12122">
    <property type="entry name" value="AMPKA_C"/>
    <property type="match status" value="1"/>
</dbReference>
<dbReference type="AlphaFoldDB" id="A0AAW1R8L5"/>
<comment type="similarity">
    <text evidence="1">Belongs to the protein kinase superfamily. CAMK Ser/Thr protein kinase family. SNF1 subfamily.</text>
</comment>
<dbReference type="PANTHER" id="PTHR24346:SF82">
    <property type="entry name" value="KP78A-RELATED"/>
    <property type="match status" value="1"/>
</dbReference>
<evidence type="ECO:0000256" key="5">
    <source>
        <dbReference type="ARBA" id="ARBA00022741"/>
    </source>
</evidence>
<gene>
    <name evidence="16" type="ORF">WJX72_008401</name>
</gene>
<reference evidence="16 17" key="1">
    <citation type="journal article" date="2024" name="Nat. Commun.">
        <title>Phylogenomics reveals the evolutionary origins of lichenization in chlorophyte algae.</title>
        <authorList>
            <person name="Puginier C."/>
            <person name="Libourel C."/>
            <person name="Otte J."/>
            <person name="Skaloud P."/>
            <person name="Haon M."/>
            <person name="Grisel S."/>
            <person name="Petersen M."/>
            <person name="Berrin J.G."/>
            <person name="Delaux P.M."/>
            <person name="Dal Grande F."/>
            <person name="Keller J."/>
        </authorList>
    </citation>
    <scope>NUCLEOTIDE SEQUENCE [LARGE SCALE GENOMIC DNA]</scope>
    <source>
        <strain evidence="16 17">SAG 2043</strain>
    </source>
</reference>
<keyword evidence="4" id="KW-0808">Transferase</keyword>
<keyword evidence="5 10" id="KW-0547">Nucleotide-binding</keyword>
<dbReference type="PROSITE" id="PS50030">
    <property type="entry name" value="UBA"/>
    <property type="match status" value="1"/>
</dbReference>
<keyword evidence="7 10" id="KW-0067">ATP-binding</keyword>
<comment type="catalytic activity">
    <reaction evidence="9">
        <text>L-seryl-[protein] + ATP = O-phospho-L-seryl-[protein] + ADP + H(+)</text>
        <dbReference type="Rhea" id="RHEA:17989"/>
        <dbReference type="Rhea" id="RHEA-COMP:9863"/>
        <dbReference type="Rhea" id="RHEA-COMP:11604"/>
        <dbReference type="ChEBI" id="CHEBI:15378"/>
        <dbReference type="ChEBI" id="CHEBI:29999"/>
        <dbReference type="ChEBI" id="CHEBI:30616"/>
        <dbReference type="ChEBI" id="CHEBI:83421"/>
        <dbReference type="ChEBI" id="CHEBI:456216"/>
        <dbReference type="EC" id="2.7.11.1"/>
    </reaction>
</comment>
<dbReference type="SUPFAM" id="SSF56112">
    <property type="entry name" value="Protein kinase-like (PK-like)"/>
    <property type="match status" value="1"/>
</dbReference>
<dbReference type="Pfam" id="PF00069">
    <property type="entry name" value="Pkinase"/>
    <property type="match status" value="1"/>
</dbReference>
<keyword evidence="3 11" id="KW-0723">Serine/threonine-protein kinase</keyword>
<dbReference type="Pfam" id="PF00627">
    <property type="entry name" value="UBA"/>
    <property type="match status" value="1"/>
</dbReference>
<evidence type="ECO:0000259" key="13">
    <source>
        <dbReference type="PROSITE" id="PS50011"/>
    </source>
</evidence>
<dbReference type="Gene3D" id="1.10.510.10">
    <property type="entry name" value="Transferase(Phosphotransferase) domain 1"/>
    <property type="match status" value="1"/>
</dbReference>
<evidence type="ECO:0000256" key="8">
    <source>
        <dbReference type="ARBA" id="ARBA00047899"/>
    </source>
</evidence>
<accession>A0AAW1R8L5</accession>
<evidence type="ECO:0000256" key="11">
    <source>
        <dbReference type="RuleBase" id="RU000304"/>
    </source>
</evidence>
<dbReference type="InterPro" id="IPR008271">
    <property type="entry name" value="Ser/Thr_kinase_AS"/>
</dbReference>
<dbReference type="InterPro" id="IPR028375">
    <property type="entry name" value="KA1/Ssp2_C"/>
</dbReference>
<feature type="domain" description="KA1" evidence="15">
    <location>
        <begin position="446"/>
        <end position="494"/>
    </location>
</feature>
<dbReference type="GO" id="GO:0035556">
    <property type="term" value="P:intracellular signal transduction"/>
    <property type="evidence" value="ECO:0007669"/>
    <property type="project" value="TreeGrafter"/>
</dbReference>
<evidence type="ECO:0000256" key="6">
    <source>
        <dbReference type="ARBA" id="ARBA00022777"/>
    </source>
</evidence>
<dbReference type="CDD" id="cd14335">
    <property type="entry name" value="UBA_SnRK1_plant"/>
    <property type="match status" value="1"/>
</dbReference>
<dbReference type="SMART" id="SM00220">
    <property type="entry name" value="S_TKc"/>
    <property type="match status" value="1"/>
</dbReference>
<evidence type="ECO:0000256" key="1">
    <source>
        <dbReference type="ARBA" id="ARBA00006234"/>
    </source>
</evidence>
<evidence type="ECO:0000313" key="16">
    <source>
        <dbReference type="EMBL" id="KAK9829880.1"/>
    </source>
</evidence>
<comment type="catalytic activity">
    <reaction evidence="8">
        <text>L-threonyl-[protein] + ATP = O-phospho-L-threonyl-[protein] + ADP + H(+)</text>
        <dbReference type="Rhea" id="RHEA:46608"/>
        <dbReference type="Rhea" id="RHEA-COMP:11060"/>
        <dbReference type="Rhea" id="RHEA-COMP:11605"/>
        <dbReference type="ChEBI" id="CHEBI:15378"/>
        <dbReference type="ChEBI" id="CHEBI:30013"/>
        <dbReference type="ChEBI" id="CHEBI:30616"/>
        <dbReference type="ChEBI" id="CHEBI:61977"/>
        <dbReference type="ChEBI" id="CHEBI:456216"/>
        <dbReference type="EC" id="2.7.11.1"/>
    </reaction>
</comment>
<dbReference type="EC" id="2.7.11.1" evidence="2"/>
<keyword evidence="17" id="KW-1185">Reference proteome</keyword>
<dbReference type="PROSITE" id="PS00108">
    <property type="entry name" value="PROTEIN_KINASE_ST"/>
    <property type="match status" value="1"/>
</dbReference>
<feature type="domain" description="Protein kinase" evidence="13">
    <location>
        <begin position="13"/>
        <end position="265"/>
    </location>
</feature>
<dbReference type="Proteomes" id="UP001489004">
    <property type="component" value="Unassembled WGS sequence"/>
</dbReference>
<proteinExistence type="inferred from homology"/>
<dbReference type="PROSITE" id="PS00107">
    <property type="entry name" value="PROTEIN_KINASE_ATP"/>
    <property type="match status" value="1"/>
</dbReference>
<dbReference type="EMBL" id="JALJOR010000001">
    <property type="protein sequence ID" value="KAK9829880.1"/>
    <property type="molecule type" value="Genomic_DNA"/>
</dbReference>
<evidence type="ECO:0000256" key="4">
    <source>
        <dbReference type="ARBA" id="ARBA00022679"/>
    </source>
</evidence>
<dbReference type="InterPro" id="IPR011009">
    <property type="entry name" value="Kinase-like_dom_sf"/>
</dbReference>
<feature type="binding site" evidence="10">
    <location>
        <position position="42"/>
    </location>
    <ligand>
        <name>ATP</name>
        <dbReference type="ChEBI" id="CHEBI:30616"/>
    </ligand>
</feature>
<feature type="region of interest" description="Disordered" evidence="12">
    <location>
        <begin position="423"/>
        <end position="449"/>
    </location>
</feature>
<dbReference type="PROSITE" id="PS50032">
    <property type="entry name" value="KA1"/>
    <property type="match status" value="1"/>
</dbReference>
<dbReference type="InterPro" id="IPR017441">
    <property type="entry name" value="Protein_kinase_ATP_BS"/>
</dbReference>
<dbReference type="FunFam" id="3.30.200.20:FF:000236">
    <property type="entry name" value="Non-specific serine/threonine protein kinase"/>
    <property type="match status" value="1"/>
</dbReference>